<feature type="compositionally biased region" description="Low complexity" evidence="1">
    <location>
        <begin position="182"/>
        <end position="203"/>
    </location>
</feature>
<sequence length="477" mass="54267">MDYNDDSSPLQTLKQQLKYAHISTDKHQTRLYNNDRESIYSFDSVSTNGRLLDRLGLDDNDEEEGENDENFYDKRQSYMSIQSQQSTGRLLDRLDMDNYSIKNKPLNNLNNIRGLQQQPQYSQNSIRYPQRQTSLKNQSPNVHVRYAPMNLVFENTNTSSESIESNKAQLKKTTPAPSSSESIPVTVSTNSSSSRSSVETTRPTTKESENYESSPKLGHQRNLSDSKFHRRNLSETMLNSDLSAEERTSLALELRSLGKHREASYQLQISSNEPYNYPRAMFLYAMALKFGQGVKQNDNHAVKWLCKCILVSSSHLNSSNVSMILDKLNFLSSDEIIKLIVKNLDNTIDKDPLQNGQNLPNLDSHFQKLTKAQIAKVVNISNKKLDVIACSYHELGNYLLLGIGISSKDEMNGINLLSKAGSMGYIPSMIQLGELWTSKTKNHKKDLVKAAGWLRVSEFFGFKSIGNSWIYKEKYMY</sequence>
<dbReference type="InterPro" id="IPR006597">
    <property type="entry name" value="Sel1-like"/>
</dbReference>
<name>A0A9W4X9M4_9ASCO</name>
<feature type="compositionally biased region" description="Polar residues" evidence="1">
    <location>
        <begin position="167"/>
        <end position="181"/>
    </location>
</feature>
<protein>
    <recommendedName>
        <fullName evidence="4">Protein DSF2</fullName>
    </recommendedName>
</protein>
<dbReference type="Gene3D" id="1.25.40.10">
    <property type="entry name" value="Tetratricopeptide repeat domain"/>
    <property type="match status" value="1"/>
</dbReference>
<organism evidence="2 3">
    <name type="scientific">Candida verbasci</name>
    <dbReference type="NCBI Taxonomy" id="1227364"/>
    <lineage>
        <taxon>Eukaryota</taxon>
        <taxon>Fungi</taxon>
        <taxon>Dikarya</taxon>
        <taxon>Ascomycota</taxon>
        <taxon>Saccharomycotina</taxon>
        <taxon>Pichiomycetes</taxon>
        <taxon>Debaryomycetaceae</taxon>
        <taxon>Candida/Lodderomyces clade</taxon>
        <taxon>Candida</taxon>
    </lineage>
</organism>
<proteinExistence type="predicted"/>
<dbReference type="Proteomes" id="UP001152885">
    <property type="component" value="Unassembled WGS sequence"/>
</dbReference>
<dbReference type="PANTHER" id="PTHR43628:SF11">
    <property type="entry name" value="PROTEIN DSF2"/>
    <property type="match status" value="1"/>
</dbReference>
<accession>A0A9W4X9M4</accession>
<dbReference type="OrthoDB" id="2148946at2759"/>
<dbReference type="Pfam" id="PF08238">
    <property type="entry name" value="Sel1"/>
    <property type="match status" value="2"/>
</dbReference>
<dbReference type="EMBL" id="CANTUO010000001">
    <property type="protein sequence ID" value="CAI5757476.1"/>
    <property type="molecule type" value="Genomic_DNA"/>
</dbReference>
<evidence type="ECO:0008006" key="4">
    <source>
        <dbReference type="Google" id="ProtNLM"/>
    </source>
</evidence>
<reference evidence="2" key="1">
    <citation type="submission" date="2022-12" db="EMBL/GenBank/DDBJ databases">
        <authorList>
            <person name="Brejova B."/>
        </authorList>
    </citation>
    <scope>NUCLEOTIDE SEQUENCE</scope>
</reference>
<evidence type="ECO:0000313" key="3">
    <source>
        <dbReference type="Proteomes" id="UP001152885"/>
    </source>
</evidence>
<dbReference type="SUPFAM" id="SSF81901">
    <property type="entry name" value="HCP-like"/>
    <property type="match status" value="1"/>
</dbReference>
<dbReference type="InterPro" id="IPR052945">
    <property type="entry name" value="Mitotic_Regulator"/>
</dbReference>
<gene>
    <name evidence="2" type="ORF">CANVERA_P1990</name>
</gene>
<dbReference type="GO" id="GO:0032153">
    <property type="term" value="C:cell division site"/>
    <property type="evidence" value="ECO:0007669"/>
    <property type="project" value="TreeGrafter"/>
</dbReference>
<dbReference type="PANTHER" id="PTHR43628">
    <property type="entry name" value="ACTIVATOR OF C KINASE PROTEIN 1-RELATED"/>
    <property type="match status" value="1"/>
</dbReference>
<evidence type="ECO:0000256" key="1">
    <source>
        <dbReference type="SAM" id="MobiDB-lite"/>
    </source>
</evidence>
<comment type="caution">
    <text evidence="2">The sequence shown here is derived from an EMBL/GenBank/DDBJ whole genome shotgun (WGS) entry which is preliminary data.</text>
</comment>
<dbReference type="AlphaFoldDB" id="A0A9W4X9M4"/>
<dbReference type="GO" id="GO:0010972">
    <property type="term" value="P:negative regulation of G2/M transition of mitotic cell cycle"/>
    <property type="evidence" value="ECO:0007669"/>
    <property type="project" value="TreeGrafter"/>
</dbReference>
<feature type="region of interest" description="Disordered" evidence="1">
    <location>
        <begin position="158"/>
        <end position="226"/>
    </location>
</feature>
<dbReference type="InterPro" id="IPR011990">
    <property type="entry name" value="TPR-like_helical_dom_sf"/>
</dbReference>
<evidence type="ECO:0000313" key="2">
    <source>
        <dbReference type="EMBL" id="CAI5757476.1"/>
    </source>
</evidence>
<keyword evidence="3" id="KW-1185">Reference proteome</keyword>